<sequence length="96" mass="10244">MQPDPVIEANEICSLGAGDPIVGVTDASLGDSQLWYSGTHRAPLVTNPGLASKSSLDCWVTWLINAAGTGEWFQLQELIFWLLTPAPLSKGAFENG</sequence>
<evidence type="ECO:0000313" key="2">
    <source>
        <dbReference type="Proteomes" id="UP000314294"/>
    </source>
</evidence>
<keyword evidence="2" id="KW-1185">Reference proteome</keyword>
<reference evidence="1 2" key="1">
    <citation type="submission" date="2019-03" db="EMBL/GenBank/DDBJ databases">
        <title>First draft genome of Liparis tanakae, snailfish: a comprehensive survey of snailfish specific genes.</title>
        <authorList>
            <person name="Kim W."/>
            <person name="Song I."/>
            <person name="Jeong J.-H."/>
            <person name="Kim D."/>
            <person name="Kim S."/>
            <person name="Ryu S."/>
            <person name="Song J.Y."/>
            <person name="Lee S.K."/>
        </authorList>
    </citation>
    <scope>NUCLEOTIDE SEQUENCE [LARGE SCALE GENOMIC DNA]</scope>
    <source>
        <tissue evidence="1">Muscle</tissue>
    </source>
</reference>
<organism evidence="1 2">
    <name type="scientific">Liparis tanakae</name>
    <name type="common">Tanaka's snailfish</name>
    <dbReference type="NCBI Taxonomy" id="230148"/>
    <lineage>
        <taxon>Eukaryota</taxon>
        <taxon>Metazoa</taxon>
        <taxon>Chordata</taxon>
        <taxon>Craniata</taxon>
        <taxon>Vertebrata</taxon>
        <taxon>Euteleostomi</taxon>
        <taxon>Actinopterygii</taxon>
        <taxon>Neopterygii</taxon>
        <taxon>Teleostei</taxon>
        <taxon>Neoteleostei</taxon>
        <taxon>Acanthomorphata</taxon>
        <taxon>Eupercaria</taxon>
        <taxon>Perciformes</taxon>
        <taxon>Cottioidei</taxon>
        <taxon>Cottales</taxon>
        <taxon>Liparidae</taxon>
        <taxon>Liparis</taxon>
    </lineage>
</organism>
<proteinExistence type="predicted"/>
<name>A0A4Z2ICK9_9TELE</name>
<dbReference type="AlphaFoldDB" id="A0A4Z2ICK9"/>
<dbReference type="EMBL" id="SRLO01000106">
    <property type="protein sequence ID" value="TNN75172.1"/>
    <property type="molecule type" value="Genomic_DNA"/>
</dbReference>
<protein>
    <submittedName>
        <fullName evidence="1">Uncharacterized protein</fullName>
    </submittedName>
</protein>
<dbReference type="Proteomes" id="UP000314294">
    <property type="component" value="Unassembled WGS sequence"/>
</dbReference>
<accession>A0A4Z2ICK9</accession>
<evidence type="ECO:0000313" key="1">
    <source>
        <dbReference type="EMBL" id="TNN75172.1"/>
    </source>
</evidence>
<gene>
    <name evidence="1" type="ORF">EYF80_014582</name>
</gene>
<comment type="caution">
    <text evidence="1">The sequence shown here is derived from an EMBL/GenBank/DDBJ whole genome shotgun (WGS) entry which is preliminary data.</text>
</comment>